<dbReference type="EMBL" id="CP095749">
    <property type="protein sequence ID" value="WEB41331.1"/>
    <property type="molecule type" value="Genomic_DNA"/>
</dbReference>
<evidence type="ECO:0000313" key="6">
    <source>
        <dbReference type="EMBL" id="WEB41331.1"/>
    </source>
</evidence>
<dbReference type="InterPro" id="IPR036271">
    <property type="entry name" value="Tet_transcr_reg_TetR-rel_C_sf"/>
</dbReference>
<feature type="domain" description="HTH tetR-type" evidence="5">
    <location>
        <begin position="13"/>
        <end position="73"/>
    </location>
</feature>
<evidence type="ECO:0000313" key="7">
    <source>
        <dbReference type="Proteomes" id="UP001218629"/>
    </source>
</evidence>
<dbReference type="PRINTS" id="PR00455">
    <property type="entry name" value="HTHTETR"/>
</dbReference>
<sequence length="209" mass="22100">MTAHGNAPEGVPDDVRTRILDAAERLFYERGVQAVGMDELRTAAGVSLKRLYGTFPAKHDLVEAYLRRRDARWRADLAAYVDAAAEADGAVAPADRLLAVFDWLGSWFAAQDFRGCAFINAYGELGATSEGVARVTRDHKQALRAYLADLARPLKHPDPAALAAQLALLVDGAITAAAISGEPASAHTAHTARAAAAALIGATTTIPNI</sequence>
<dbReference type="Pfam" id="PF00440">
    <property type="entry name" value="TetR_N"/>
    <property type="match status" value="1"/>
</dbReference>
<evidence type="ECO:0000256" key="2">
    <source>
        <dbReference type="ARBA" id="ARBA00023125"/>
    </source>
</evidence>
<evidence type="ECO:0000256" key="4">
    <source>
        <dbReference type="PROSITE-ProRule" id="PRU00335"/>
    </source>
</evidence>
<accession>A0ABY8AAK7</accession>
<dbReference type="InterPro" id="IPR001647">
    <property type="entry name" value="HTH_TetR"/>
</dbReference>
<evidence type="ECO:0000259" key="5">
    <source>
        <dbReference type="PROSITE" id="PS50977"/>
    </source>
</evidence>
<dbReference type="PROSITE" id="PS50977">
    <property type="entry name" value="HTH_TETR_2"/>
    <property type="match status" value="1"/>
</dbReference>
<dbReference type="Proteomes" id="UP001218629">
    <property type="component" value="Chromosome"/>
</dbReference>
<organism evidence="6 7">
    <name type="scientific">Streptomyces yunnanensis</name>
    <dbReference type="NCBI Taxonomy" id="156453"/>
    <lineage>
        <taxon>Bacteria</taxon>
        <taxon>Bacillati</taxon>
        <taxon>Actinomycetota</taxon>
        <taxon>Actinomycetes</taxon>
        <taxon>Kitasatosporales</taxon>
        <taxon>Streptomycetaceae</taxon>
        <taxon>Streptomyces</taxon>
    </lineage>
</organism>
<dbReference type="Gene3D" id="1.10.357.10">
    <property type="entry name" value="Tetracycline Repressor, domain 2"/>
    <property type="match status" value="1"/>
</dbReference>
<dbReference type="SUPFAM" id="SSF46689">
    <property type="entry name" value="Homeodomain-like"/>
    <property type="match status" value="1"/>
</dbReference>
<keyword evidence="1" id="KW-0805">Transcription regulation</keyword>
<protein>
    <submittedName>
        <fullName evidence="6">TetR/AcrR family transcriptional regulator</fullName>
    </submittedName>
</protein>
<feature type="DNA-binding region" description="H-T-H motif" evidence="4">
    <location>
        <begin position="36"/>
        <end position="55"/>
    </location>
</feature>
<dbReference type="PANTHER" id="PTHR47506">
    <property type="entry name" value="TRANSCRIPTIONAL REGULATORY PROTEIN"/>
    <property type="match status" value="1"/>
</dbReference>
<dbReference type="InterPro" id="IPR009057">
    <property type="entry name" value="Homeodomain-like_sf"/>
</dbReference>
<evidence type="ECO:0000256" key="3">
    <source>
        <dbReference type="ARBA" id="ARBA00023163"/>
    </source>
</evidence>
<keyword evidence="3" id="KW-0804">Transcription</keyword>
<dbReference type="PANTHER" id="PTHR47506:SF1">
    <property type="entry name" value="HTH-TYPE TRANSCRIPTIONAL REGULATOR YJDC"/>
    <property type="match status" value="1"/>
</dbReference>
<dbReference type="RefSeq" id="WP_275308375.1">
    <property type="nucleotide sequence ID" value="NZ_CP095749.1"/>
</dbReference>
<dbReference type="SUPFAM" id="SSF48498">
    <property type="entry name" value="Tetracyclin repressor-like, C-terminal domain"/>
    <property type="match status" value="1"/>
</dbReference>
<keyword evidence="7" id="KW-1185">Reference proteome</keyword>
<reference evidence="6 7" key="1">
    <citation type="submission" date="2022-03" db="EMBL/GenBank/DDBJ databases">
        <title>Streptomyces yunnanensis P86,complete genome.</title>
        <authorList>
            <person name="Chen S."/>
            <person name="Zhang Q."/>
        </authorList>
    </citation>
    <scope>NUCLEOTIDE SEQUENCE [LARGE SCALE GENOMIC DNA]</scope>
    <source>
        <strain evidence="6 7">P86</strain>
    </source>
</reference>
<gene>
    <name evidence="6" type="ORF">MOV08_20000</name>
</gene>
<evidence type="ECO:0000256" key="1">
    <source>
        <dbReference type="ARBA" id="ARBA00023015"/>
    </source>
</evidence>
<keyword evidence="2 4" id="KW-0238">DNA-binding</keyword>
<proteinExistence type="predicted"/>
<name>A0ABY8AAK7_9ACTN</name>